<dbReference type="CDD" id="cd09597">
    <property type="entry name" value="M4_TLP"/>
    <property type="match status" value="1"/>
</dbReference>
<dbReference type="Proteomes" id="UP000469558">
    <property type="component" value="Unassembled WGS sequence"/>
</dbReference>
<dbReference type="InterPro" id="IPR052759">
    <property type="entry name" value="Metalloprotease_M4"/>
</dbReference>
<keyword evidence="4" id="KW-0378">Hydrolase</keyword>
<dbReference type="GO" id="GO:0046872">
    <property type="term" value="F:metal ion binding"/>
    <property type="evidence" value="ECO:0007669"/>
    <property type="project" value="UniProtKB-KW"/>
</dbReference>
<evidence type="ECO:0000259" key="7">
    <source>
        <dbReference type="Pfam" id="PF01447"/>
    </source>
</evidence>
<dbReference type="InterPro" id="IPR001570">
    <property type="entry name" value="Peptidase_M4_C_domain"/>
</dbReference>
<evidence type="ECO:0000313" key="9">
    <source>
        <dbReference type="EMBL" id="TVY64170.1"/>
    </source>
</evidence>
<proteinExistence type="inferred from homology"/>
<dbReference type="Gene3D" id="1.10.390.10">
    <property type="entry name" value="Neutral Protease Domain 2"/>
    <property type="match status" value="1"/>
</dbReference>
<keyword evidence="5" id="KW-0862">Zinc</keyword>
<accession>A0A8T9BVL8</accession>
<evidence type="ECO:0000256" key="4">
    <source>
        <dbReference type="ARBA" id="ARBA00022801"/>
    </source>
</evidence>
<dbReference type="Pfam" id="PF01447">
    <property type="entry name" value="Peptidase_M4"/>
    <property type="match status" value="1"/>
</dbReference>
<dbReference type="PRINTS" id="PR00730">
    <property type="entry name" value="THERMOLYSIN"/>
</dbReference>
<dbReference type="GO" id="GO:0004222">
    <property type="term" value="F:metalloendopeptidase activity"/>
    <property type="evidence" value="ECO:0007669"/>
    <property type="project" value="InterPro"/>
</dbReference>
<reference evidence="9 10" key="1">
    <citation type="submission" date="2018-05" db="EMBL/GenBank/DDBJ databases">
        <title>Genome sequencing and assembly of the regulated plant pathogen Lachnellula willkommii and related sister species for the development of diagnostic species identification markers.</title>
        <authorList>
            <person name="Giroux E."/>
            <person name="Bilodeau G."/>
        </authorList>
    </citation>
    <scope>NUCLEOTIDE SEQUENCE [LARGE SCALE GENOMIC DNA]</scope>
    <source>
        <strain evidence="9 10">CBS 268.59</strain>
    </source>
</reference>
<dbReference type="PANTHER" id="PTHR43579">
    <property type="match status" value="1"/>
</dbReference>
<gene>
    <name evidence="9" type="primary">prtS</name>
    <name evidence="9" type="ORF">LSUE1_G008579</name>
</gene>
<dbReference type="InterPro" id="IPR013856">
    <property type="entry name" value="Peptidase_M4_domain"/>
</dbReference>
<evidence type="ECO:0000259" key="8">
    <source>
        <dbReference type="Pfam" id="PF02868"/>
    </source>
</evidence>
<evidence type="ECO:0000256" key="2">
    <source>
        <dbReference type="ARBA" id="ARBA00022670"/>
    </source>
</evidence>
<dbReference type="Pfam" id="PF02868">
    <property type="entry name" value="Peptidase_M4_C"/>
    <property type="match status" value="1"/>
</dbReference>
<feature type="domain" description="Peptidase M4" evidence="7">
    <location>
        <begin position="154"/>
        <end position="270"/>
    </location>
</feature>
<name>A0A8T9BVL8_9HELO</name>
<dbReference type="Gene3D" id="3.10.170.10">
    <property type="match status" value="1"/>
</dbReference>
<protein>
    <submittedName>
        <fullName evidence="9">Protease PrtS</fullName>
    </submittedName>
</protein>
<keyword evidence="2 9" id="KW-0645">Protease</keyword>
<dbReference type="InterPro" id="IPR023612">
    <property type="entry name" value="Peptidase_M4"/>
</dbReference>
<keyword evidence="6" id="KW-0482">Metalloprotease</keyword>
<dbReference type="InterPro" id="IPR027268">
    <property type="entry name" value="Peptidase_M4/M1_CTD_sf"/>
</dbReference>
<feature type="domain" description="Peptidase M4 C-terminal" evidence="8">
    <location>
        <begin position="273"/>
        <end position="451"/>
    </location>
</feature>
<comment type="caution">
    <text evidence="9">The sequence shown here is derived from an EMBL/GenBank/DDBJ whole genome shotgun (WGS) entry which is preliminary data.</text>
</comment>
<evidence type="ECO:0000256" key="1">
    <source>
        <dbReference type="ARBA" id="ARBA00009388"/>
    </source>
</evidence>
<organism evidence="9 10">
    <name type="scientific">Lachnellula suecica</name>
    <dbReference type="NCBI Taxonomy" id="602035"/>
    <lineage>
        <taxon>Eukaryota</taxon>
        <taxon>Fungi</taxon>
        <taxon>Dikarya</taxon>
        <taxon>Ascomycota</taxon>
        <taxon>Pezizomycotina</taxon>
        <taxon>Leotiomycetes</taxon>
        <taxon>Helotiales</taxon>
        <taxon>Lachnaceae</taxon>
        <taxon>Lachnellula</taxon>
    </lineage>
</organism>
<evidence type="ECO:0000256" key="3">
    <source>
        <dbReference type="ARBA" id="ARBA00022723"/>
    </source>
</evidence>
<dbReference type="AlphaFoldDB" id="A0A8T9BVL8"/>
<dbReference type="EMBL" id="QGMK01001832">
    <property type="protein sequence ID" value="TVY64170.1"/>
    <property type="molecule type" value="Genomic_DNA"/>
</dbReference>
<dbReference type="PANTHER" id="PTHR43579:SF1">
    <property type="entry name" value="NEUTRAL METALLOPROTEINASE"/>
    <property type="match status" value="1"/>
</dbReference>
<evidence type="ECO:0000256" key="5">
    <source>
        <dbReference type="ARBA" id="ARBA00022833"/>
    </source>
</evidence>
<comment type="similarity">
    <text evidence="1">Belongs to the peptidase M4 family.</text>
</comment>
<dbReference type="SUPFAM" id="SSF55486">
    <property type="entry name" value="Metalloproteases ('zincins'), catalytic domain"/>
    <property type="match status" value="1"/>
</dbReference>
<dbReference type="GO" id="GO:0006508">
    <property type="term" value="P:proteolysis"/>
    <property type="evidence" value="ECO:0007669"/>
    <property type="project" value="UniProtKB-KW"/>
</dbReference>
<evidence type="ECO:0000313" key="10">
    <source>
        <dbReference type="Proteomes" id="UP000469558"/>
    </source>
</evidence>
<keyword evidence="3" id="KW-0479">Metal-binding</keyword>
<sequence length="465" mass="50929">MDNKDLILHLEEQMTRHVCSIIPPTLLLTILENNNTSQNTRDAVQKTYDHYCKLQQHRKVRLNACRSGATTGIPHAQGLTARGSVGQSSHRSIIPPSLFKAIADSDDTSSVQKEHAESNIKISQQIHSARSNAQHRTGTTPAAEPELAQMVRKIYDSKTSNKLRKTLIFQDQGGKATTSVTDEGAKEVLQFFEDTYQFYKEVFNRDSIDDHDLALIGSIHYDDVPGPPGMDNAFWDGDEMAFGDGDGEIFGSFTKNIDVIGHELTHGVTQYTAALEYEFQSGALNESVSDVFGTMIKQYFYAGGKQLAKDADWLIGEGIFLPTITNAKALRSMKAPGTAYDNPKVGKDSQPADMDGYANTPNTDAGDYGGVHQNSGIPNKVFYLAATAFGGYSWEKAGKIWYAALMDDGLKNIDTSAAFTIFADLTVKYAGSLFDDDAVAVMKKVWTDVKVYKAGAGDSQPKDDL</sequence>
<keyword evidence="10" id="KW-1185">Reference proteome</keyword>
<evidence type="ECO:0000256" key="6">
    <source>
        <dbReference type="ARBA" id="ARBA00023049"/>
    </source>
</evidence>
<dbReference type="OrthoDB" id="5332336at2759"/>